<dbReference type="Proteomes" id="UP000012313">
    <property type="component" value="Unassembled WGS sequence"/>
</dbReference>
<protein>
    <submittedName>
        <fullName evidence="1">Uncharacterized protein</fullName>
    </submittedName>
</protein>
<name>N1WLA7_9LEPT</name>
<evidence type="ECO:0000313" key="2">
    <source>
        <dbReference type="Proteomes" id="UP000012313"/>
    </source>
</evidence>
<keyword evidence="2" id="KW-1185">Reference proteome</keyword>
<dbReference type="STRING" id="1218598.LEP1GSC060_0908"/>
<comment type="caution">
    <text evidence="1">The sequence shown here is derived from an EMBL/GenBank/DDBJ whole genome shotgun (WGS) entry which is preliminary data.</text>
</comment>
<proteinExistence type="predicted"/>
<accession>N1WLA7</accession>
<organism evidence="1 2">
    <name type="scientific">Leptospira weilii serovar Ranarum str. ICFT</name>
    <dbReference type="NCBI Taxonomy" id="1218598"/>
    <lineage>
        <taxon>Bacteria</taxon>
        <taxon>Pseudomonadati</taxon>
        <taxon>Spirochaetota</taxon>
        <taxon>Spirochaetia</taxon>
        <taxon>Leptospirales</taxon>
        <taxon>Leptospiraceae</taxon>
        <taxon>Leptospira</taxon>
    </lineage>
</organism>
<dbReference type="AlphaFoldDB" id="N1WLA7"/>
<reference evidence="1" key="1">
    <citation type="submission" date="2013-03" db="EMBL/GenBank/DDBJ databases">
        <authorList>
            <person name="Harkins D.M."/>
            <person name="Durkin A.S."/>
            <person name="Brinkac L.M."/>
            <person name="Haft D.H."/>
            <person name="Selengut J.D."/>
            <person name="Sanka R."/>
            <person name="DePew J."/>
            <person name="Purushe J."/>
            <person name="Hartskeerl R.A."/>
            <person name="Ahmed A."/>
            <person name="van der Linden H."/>
            <person name="Goris M.G.A."/>
            <person name="Vinetz J.M."/>
            <person name="Sutton G.G."/>
            <person name="Nierman W.C."/>
            <person name="Fouts D.E."/>
        </authorList>
    </citation>
    <scope>NUCLEOTIDE SEQUENCE [LARGE SCALE GENOMIC DNA]</scope>
    <source>
        <strain evidence="1">ICFT</strain>
    </source>
</reference>
<evidence type="ECO:0000313" key="1">
    <source>
        <dbReference type="EMBL" id="EMY79770.1"/>
    </source>
</evidence>
<sequence>MPTYAYGTFAKIGIESANSNFIHQKLKQTLHLIYFQNFDRDWALRSPKKDRENMKIPLVILT</sequence>
<gene>
    <name evidence="1" type="ORF">LEP1GSC060_0908</name>
</gene>
<dbReference type="EMBL" id="AOHC02000005">
    <property type="protein sequence ID" value="EMY79770.1"/>
    <property type="molecule type" value="Genomic_DNA"/>
</dbReference>